<dbReference type="RefSeq" id="WP_339093815.1">
    <property type="nucleotide sequence ID" value="NZ_CP149782.1"/>
</dbReference>
<accession>A0AAU6PYG0</accession>
<organism evidence="1">
    <name type="scientific">Deinococcus sp. VB142</name>
    <dbReference type="NCBI Taxonomy" id="3112952"/>
    <lineage>
        <taxon>Bacteria</taxon>
        <taxon>Thermotogati</taxon>
        <taxon>Deinococcota</taxon>
        <taxon>Deinococci</taxon>
        <taxon>Deinococcales</taxon>
        <taxon>Deinococcaceae</taxon>
        <taxon>Deinococcus</taxon>
    </lineage>
</organism>
<name>A0AAU6PYG0_9DEIO</name>
<protein>
    <submittedName>
        <fullName evidence="1">Uncharacterized protein</fullName>
    </submittedName>
</protein>
<dbReference type="AlphaFoldDB" id="A0AAU6PYG0"/>
<reference evidence="1" key="1">
    <citation type="submission" date="2024-03" db="EMBL/GenBank/DDBJ databases">
        <title>Deinococcus weizhi sp. nov., isolated from human skin.</title>
        <authorList>
            <person name="Wei Z."/>
            <person name="Tian F."/>
            <person name="Yang C."/>
            <person name="Xin L.T."/>
            <person name="Wen Z.J."/>
            <person name="Lan K.C."/>
            <person name="Yu L."/>
            <person name="Zhe W."/>
            <person name="Dan F.D."/>
            <person name="Jun W."/>
            <person name="Rui Z."/>
            <person name="Yong X.J."/>
            <person name="Ting Y."/>
            <person name="Wei X."/>
            <person name="Xu Z.G."/>
            <person name="Xin Z."/>
            <person name="Dong F.G."/>
            <person name="Ni X.M."/>
            <person name="Zheng M.G."/>
            <person name="Chun Y."/>
            <person name="Qian W.X."/>
        </authorList>
    </citation>
    <scope>NUCLEOTIDE SEQUENCE</scope>
    <source>
        <strain evidence="1">VB142</strain>
    </source>
</reference>
<evidence type="ECO:0000313" key="1">
    <source>
        <dbReference type="EMBL" id="WYF43282.1"/>
    </source>
</evidence>
<proteinExistence type="predicted"/>
<dbReference type="EMBL" id="CP149782">
    <property type="protein sequence ID" value="WYF43282.1"/>
    <property type="molecule type" value="Genomic_DNA"/>
</dbReference>
<sequence length="272" mass="30681">MTFSAPTPPPLSELMGYSVQRLVAASPEGDEWHVRLHHPTELADFIGRQFTPRLCPEYADATPGELLWVFLPSLYRRFATPEEWRSRRLLLPPQERAAQTLSFRLQAEGSRLPQTFCVPRVLPAEVGAPPPTSARQPFFSALLSRLPAWLTQPPEQPPPPPALPVPALLTGHQVALLSSPPVVHLRQLLQANLQAAEQQGDARWRYHAKAALTEYLPETVQLHGERGGRPDDPEFLRALEHIRTIALSKSNENDLRWQAHQRFLEEKAREGQ</sequence>
<gene>
    <name evidence="1" type="ORF">WDJ50_07500</name>
</gene>